<accession>A0AC58T2W2</accession>
<organism evidence="1 2">
    <name type="scientific">Nicotiana tabacum</name>
    <name type="common">Common tobacco</name>
    <dbReference type="NCBI Taxonomy" id="4097"/>
    <lineage>
        <taxon>Eukaryota</taxon>
        <taxon>Viridiplantae</taxon>
        <taxon>Streptophyta</taxon>
        <taxon>Embryophyta</taxon>
        <taxon>Tracheophyta</taxon>
        <taxon>Spermatophyta</taxon>
        <taxon>Magnoliopsida</taxon>
        <taxon>eudicotyledons</taxon>
        <taxon>Gunneridae</taxon>
        <taxon>Pentapetalae</taxon>
        <taxon>asterids</taxon>
        <taxon>lamiids</taxon>
        <taxon>Solanales</taxon>
        <taxon>Solanaceae</taxon>
        <taxon>Nicotianoideae</taxon>
        <taxon>Nicotianeae</taxon>
        <taxon>Nicotiana</taxon>
    </lineage>
</organism>
<dbReference type="Proteomes" id="UP000790787">
    <property type="component" value="Chromosome 17"/>
</dbReference>
<gene>
    <name evidence="2" type="primary">LOC142171753</name>
</gene>
<dbReference type="RefSeq" id="XP_075091553.1">
    <property type="nucleotide sequence ID" value="XM_075235452.1"/>
</dbReference>
<evidence type="ECO:0000313" key="2">
    <source>
        <dbReference type="RefSeq" id="XP_075091553.1"/>
    </source>
</evidence>
<protein>
    <submittedName>
        <fullName evidence="2">Secreted RxLR effector protein 161-like</fullName>
    </submittedName>
</protein>
<name>A0AC58T2W2_TOBAC</name>
<keyword evidence="1" id="KW-1185">Reference proteome</keyword>
<reference evidence="1" key="1">
    <citation type="journal article" date="2014" name="Nat. Commun.">
        <title>The tobacco genome sequence and its comparison with those of tomato and potato.</title>
        <authorList>
            <person name="Sierro N."/>
            <person name="Battey J.N."/>
            <person name="Ouadi S."/>
            <person name="Bakaher N."/>
            <person name="Bovet L."/>
            <person name="Willig A."/>
            <person name="Goepfert S."/>
            <person name="Peitsch M.C."/>
            <person name="Ivanov N.V."/>
        </authorList>
    </citation>
    <scope>NUCLEOTIDE SEQUENCE [LARGE SCALE GENOMIC DNA]</scope>
</reference>
<evidence type="ECO:0000313" key="1">
    <source>
        <dbReference type="Proteomes" id="UP000790787"/>
    </source>
</evidence>
<reference evidence="2" key="2">
    <citation type="submission" date="2025-08" db="UniProtKB">
        <authorList>
            <consortium name="RefSeq"/>
        </authorList>
    </citation>
    <scope>IDENTIFICATION</scope>
    <source>
        <tissue evidence="2">Leaf</tissue>
    </source>
</reference>
<proteinExistence type="predicted"/>
<sequence length="197" mass="22412">MLGISETKKYLTSAFRMKDLNEVDTILGIKVKRDNKRMTLSQSHYIDKILAKFSHLGIKEFNTPYDSRIKLTENTGRAVAQLEYASAIGSMMYAMHCTRPDITFVVCKLLRFTSNPSNDHWKAITRVLGYLKYIKYLGICYNGFPTVLEGYSDASWITSVNDNKSTSGWIFTLGVGAIRWASKKQTCISHSTWNLNL</sequence>